<protein>
    <submittedName>
        <fullName evidence="2">Uncharacterized protein</fullName>
    </submittedName>
</protein>
<evidence type="ECO:0000313" key="3">
    <source>
        <dbReference type="Proteomes" id="UP000034816"/>
    </source>
</evidence>
<dbReference type="AlphaFoldDB" id="A0A0G0C3Y3"/>
<name>A0A0G0C3Y3_9BACT</name>
<keyword evidence="1" id="KW-0175">Coiled coil</keyword>
<dbReference type="EMBL" id="LBQH01000028">
    <property type="protein sequence ID" value="KKP76349.1"/>
    <property type="molecule type" value="Genomic_DNA"/>
</dbReference>
<dbReference type="Proteomes" id="UP000034816">
    <property type="component" value="Unassembled WGS sequence"/>
</dbReference>
<accession>A0A0G0C3Y3</accession>
<comment type="caution">
    <text evidence="2">The sequence shown here is derived from an EMBL/GenBank/DDBJ whole genome shotgun (WGS) entry which is preliminary data.</text>
</comment>
<proteinExistence type="predicted"/>
<feature type="coiled-coil region" evidence="1">
    <location>
        <begin position="3"/>
        <end position="68"/>
    </location>
</feature>
<gene>
    <name evidence="2" type="ORF">UR73_C0028G0002</name>
</gene>
<organism evidence="2 3">
    <name type="scientific">candidate division WS6 bacterium GW2011_GWF1_35_23</name>
    <dbReference type="NCBI Taxonomy" id="1619097"/>
    <lineage>
        <taxon>Bacteria</taxon>
        <taxon>Candidatus Dojkabacteria</taxon>
    </lineage>
</organism>
<sequence length="84" mass="9972">MKSSIIQEKIEFLDEELKKYQKENQDKLNEFMRQTGILDFIHETNVHVAQLQGKIDSLKEILLELEAEDRDEHSGQKNQEDQEN</sequence>
<evidence type="ECO:0000256" key="1">
    <source>
        <dbReference type="SAM" id="Coils"/>
    </source>
</evidence>
<reference evidence="2 3" key="1">
    <citation type="journal article" date="2015" name="Nature">
        <title>rRNA introns, odd ribosomes, and small enigmatic genomes across a large radiation of phyla.</title>
        <authorList>
            <person name="Brown C.T."/>
            <person name="Hug L.A."/>
            <person name="Thomas B.C."/>
            <person name="Sharon I."/>
            <person name="Castelle C.J."/>
            <person name="Singh A."/>
            <person name="Wilkins M.J."/>
            <person name="Williams K.H."/>
            <person name="Banfield J.F."/>
        </authorList>
    </citation>
    <scope>NUCLEOTIDE SEQUENCE [LARGE SCALE GENOMIC DNA]</scope>
</reference>
<evidence type="ECO:0000313" key="2">
    <source>
        <dbReference type="EMBL" id="KKP76349.1"/>
    </source>
</evidence>